<comment type="caution">
    <text evidence="1">The sequence shown here is derived from an EMBL/GenBank/DDBJ whole genome shotgun (WGS) entry which is preliminary data.</text>
</comment>
<evidence type="ECO:0000313" key="1">
    <source>
        <dbReference type="EMBL" id="GAJ07828.1"/>
    </source>
</evidence>
<protein>
    <recommendedName>
        <fullName evidence="2">Ribbon-helix-helix protein CopG domain-containing protein</fullName>
    </recommendedName>
</protein>
<dbReference type="EMBL" id="BARW01031937">
    <property type="protein sequence ID" value="GAJ07828.1"/>
    <property type="molecule type" value="Genomic_DNA"/>
</dbReference>
<accession>X1TR46</accession>
<name>X1TR46_9ZZZZ</name>
<sequence>MTFVKTPVKIRIDASTRDDLRALKKGGDTFDDVVRRLISVYRGSESDEPGDLKVYLNGLLLS</sequence>
<proteinExistence type="predicted"/>
<gene>
    <name evidence="1" type="ORF">S12H4_50670</name>
</gene>
<evidence type="ECO:0008006" key="2">
    <source>
        <dbReference type="Google" id="ProtNLM"/>
    </source>
</evidence>
<reference evidence="1" key="1">
    <citation type="journal article" date="2014" name="Front. Microbiol.">
        <title>High frequency of phylogenetically diverse reductive dehalogenase-homologous genes in deep subseafloor sedimentary metagenomes.</title>
        <authorList>
            <person name="Kawai M."/>
            <person name="Futagami T."/>
            <person name="Toyoda A."/>
            <person name="Takaki Y."/>
            <person name="Nishi S."/>
            <person name="Hori S."/>
            <person name="Arai W."/>
            <person name="Tsubouchi T."/>
            <person name="Morono Y."/>
            <person name="Uchiyama I."/>
            <person name="Ito T."/>
            <person name="Fujiyama A."/>
            <person name="Inagaki F."/>
            <person name="Takami H."/>
        </authorList>
    </citation>
    <scope>NUCLEOTIDE SEQUENCE</scope>
    <source>
        <strain evidence="1">Expedition CK06-06</strain>
    </source>
</reference>
<dbReference type="AlphaFoldDB" id="X1TR46"/>
<dbReference type="Pfam" id="PF24434">
    <property type="entry name" value="DUF7557"/>
    <property type="match status" value="1"/>
</dbReference>
<feature type="non-terminal residue" evidence="1">
    <location>
        <position position="62"/>
    </location>
</feature>
<organism evidence="1">
    <name type="scientific">marine sediment metagenome</name>
    <dbReference type="NCBI Taxonomy" id="412755"/>
    <lineage>
        <taxon>unclassified sequences</taxon>
        <taxon>metagenomes</taxon>
        <taxon>ecological metagenomes</taxon>
    </lineage>
</organism>
<dbReference type="InterPro" id="IPR055979">
    <property type="entry name" value="DUF7557"/>
</dbReference>